<feature type="compositionally biased region" description="Basic and acidic residues" evidence="1">
    <location>
        <begin position="443"/>
        <end position="456"/>
    </location>
</feature>
<name>A0A9P0XHS8_PIEBR</name>
<dbReference type="AlphaFoldDB" id="A0A9P0XHS8"/>
<proteinExistence type="predicted"/>
<evidence type="ECO:0000313" key="3">
    <source>
        <dbReference type="Proteomes" id="UP001152562"/>
    </source>
</evidence>
<organism evidence="2 3">
    <name type="scientific">Pieris brassicae</name>
    <name type="common">White butterfly</name>
    <name type="synonym">Large white butterfly</name>
    <dbReference type="NCBI Taxonomy" id="7116"/>
    <lineage>
        <taxon>Eukaryota</taxon>
        <taxon>Metazoa</taxon>
        <taxon>Ecdysozoa</taxon>
        <taxon>Arthropoda</taxon>
        <taxon>Hexapoda</taxon>
        <taxon>Insecta</taxon>
        <taxon>Pterygota</taxon>
        <taxon>Neoptera</taxon>
        <taxon>Endopterygota</taxon>
        <taxon>Lepidoptera</taxon>
        <taxon>Glossata</taxon>
        <taxon>Ditrysia</taxon>
        <taxon>Papilionoidea</taxon>
        <taxon>Pieridae</taxon>
        <taxon>Pierinae</taxon>
        <taxon>Pieris</taxon>
    </lineage>
</organism>
<keyword evidence="3" id="KW-1185">Reference proteome</keyword>
<dbReference type="Proteomes" id="UP001152562">
    <property type="component" value="Unassembled WGS sequence"/>
</dbReference>
<feature type="compositionally biased region" description="Acidic residues" evidence="1">
    <location>
        <begin position="188"/>
        <end position="209"/>
    </location>
</feature>
<feature type="compositionally biased region" description="Basic and acidic residues" evidence="1">
    <location>
        <begin position="240"/>
        <end position="313"/>
    </location>
</feature>
<feature type="region of interest" description="Disordered" evidence="1">
    <location>
        <begin position="514"/>
        <end position="538"/>
    </location>
</feature>
<dbReference type="EMBL" id="CALOZG010000042">
    <property type="protein sequence ID" value="CAH4035353.1"/>
    <property type="molecule type" value="Genomic_DNA"/>
</dbReference>
<feature type="compositionally biased region" description="Low complexity" evidence="1">
    <location>
        <begin position="421"/>
        <end position="430"/>
    </location>
</feature>
<feature type="region of interest" description="Disordered" evidence="1">
    <location>
        <begin position="1"/>
        <end position="335"/>
    </location>
</feature>
<protein>
    <submittedName>
        <fullName evidence="2">Uncharacterized protein</fullName>
    </submittedName>
</protein>
<reference evidence="2" key="1">
    <citation type="submission" date="2022-05" db="EMBL/GenBank/DDBJ databases">
        <authorList>
            <person name="Okamura Y."/>
        </authorList>
    </citation>
    <scope>NUCLEOTIDE SEQUENCE</scope>
</reference>
<evidence type="ECO:0000313" key="2">
    <source>
        <dbReference type="EMBL" id="CAH4035353.1"/>
    </source>
</evidence>
<gene>
    <name evidence="2" type="ORF">PIBRA_LOCUS11423</name>
</gene>
<accession>A0A9P0XHS8</accession>
<comment type="caution">
    <text evidence="2">The sequence shown here is derived from an EMBL/GenBank/DDBJ whole genome shotgun (WGS) entry which is preliminary data.</text>
</comment>
<feature type="region of interest" description="Disordered" evidence="1">
    <location>
        <begin position="421"/>
        <end position="456"/>
    </location>
</feature>
<evidence type="ECO:0000256" key="1">
    <source>
        <dbReference type="SAM" id="MobiDB-lite"/>
    </source>
</evidence>
<feature type="compositionally biased region" description="Basic and acidic residues" evidence="1">
    <location>
        <begin position="34"/>
        <end position="172"/>
    </location>
</feature>
<feature type="compositionally biased region" description="Basic and acidic residues" evidence="1">
    <location>
        <begin position="10"/>
        <end position="25"/>
    </location>
</feature>
<sequence length="538" mass="59972">MSNIVTRKGPIGDDSKKHTDIPVKDMKKKMAVNAEKEKLAAEKSAEKNTKAAEKSSQSDKEKGSKKDKSVDKIVDKADAKDKSTDKIVEKKEKPTEKAVDKKDKPTEKSTEKVAEKKVDKVEKKDESVEKTEKKDKPVERKEAPVAQVEKTKEDAKENGKADTPDKKKDSKAKQNGARVNGEPVDGVSSEEEDDQMFPELAYEDSDIECFEPPTPEGPSRSYTRRSQVKTSRTPETPRPASEKQGDKDYVPEDSKETKLLKLKDDVSDRKLRSSDSPRRQDKAEKAEPKHDKNESLCDKDDINDSKIDEKIEISIEVESEEGTRKPDTNYSKSRVKVSPYRRSMRLTAPADLTQTSLLANYTGNNTTMEMDITEPSLMIEEASTSESPYLSGLRNIRGRRSYKPLKEMTLRNIGVNTSIRSTSSASVSETRPTGTVVGRKRKPDAEEAQEAHEARGKRARLLERLGGFTRPFRFTTSASERLCVESTAEIVGINTDLPLSAPVIAAETFDPESLKHSTSLPATPAPTQAHRDKRCAIM</sequence>